<dbReference type="AlphaFoldDB" id="A0AAW2BTD4"/>
<evidence type="ECO:0000313" key="1">
    <source>
        <dbReference type="EMBL" id="KAK9988623.1"/>
    </source>
</evidence>
<proteinExistence type="predicted"/>
<gene>
    <name evidence="1" type="ORF">SO802_028862</name>
</gene>
<organism evidence="1 2">
    <name type="scientific">Lithocarpus litseifolius</name>
    <dbReference type="NCBI Taxonomy" id="425828"/>
    <lineage>
        <taxon>Eukaryota</taxon>
        <taxon>Viridiplantae</taxon>
        <taxon>Streptophyta</taxon>
        <taxon>Embryophyta</taxon>
        <taxon>Tracheophyta</taxon>
        <taxon>Spermatophyta</taxon>
        <taxon>Magnoliopsida</taxon>
        <taxon>eudicotyledons</taxon>
        <taxon>Gunneridae</taxon>
        <taxon>Pentapetalae</taxon>
        <taxon>rosids</taxon>
        <taxon>fabids</taxon>
        <taxon>Fagales</taxon>
        <taxon>Fagaceae</taxon>
        <taxon>Lithocarpus</taxon>
    </lineage>
</organism>
<sequence length="104" mass="11684">MLSKIPSPEEIKEVVFSIGSNKALGPDGMSAHFFKCYWNIIGGAVIKSITFFFQRGYMLKEINHSFIVLIPKESNAATVSQYKPISLCNVLYKIISKLLANRLK</sequence>
<protein>
    <recommendedName>
        <fullName evidence="3">Reverse transcriptase domain-containing protein</fullName>
    </recommendedName>
</protein>
<dbReference type="PANTHER" id="PTHR46890:SF48">
    <property type="entry name" value="RNA-DIRECTED DNA POLYMERASE"/>
    <property type="match status" value="1"/>
</dbReference>
<keyword evidence="2" id="KW-1185">Reference proteome</keyword>
<dbReference type="EMBL" id="JAZDWU010000010">
    <property type="protein sequence ID" value="KAK9988623.1"/>
    <property type="molecule type" value="Genomic_DNA"/>
</dbReference>
<evidence type="ECO:0008006" key="3">
    <source>
        <dbReference type="Google" id="ProtNLM"/>
    </source>
</evidence>
<name>A0AAW2BTD4_9ROSI</name>
<comment type="caution">
    <text evidence="1">The sequence shown here is derived from an EMBL/GenBank/DDBJ whole genome shotgun (WGS) entry which is preliminary data.</text>
</comment>
<reference evidence="1 2" key="1">
    <citation type="submission" date="2024-01" db="EMBL/GenBank/DDBJ databases">
        <title>A telomere-to-telomere, gap-free genome of sweet tea (Lithocarpus litseifolius).</title>
        <authorList>
            <person name="Zhou J."/>
        </authorList>
    </citation>
    <scope>NUCLEOTIDE SEQUENCE [LARGE SCALE GENOMIC DNA]</scope>
    <source>
        <strain evidence="1">Zhou-2022a</strain>
        <tissue evidence="1">Leaf</tissue>
    </source>
</reference>
<dbReference type="InterPro" id="IPR052343">
    <property type="entry name" value="Retrotransposon-Effector_Assoc"/>
</dbReference>
<evidence type="ECO:0000313" key="2">
    <source>
        <dbReference type="Proteomes" id="UP001459277"/>
    </source>
</evidence>
<dbReference type="Proteomes" id="UP001459277">
    <property type="component" value="Unassembled WGS sequence"/>
</dbReference>
<dbReference type="PANTHER" id="PTHR46890">
    <property type="entry name" value="NON-LTR RETROLELEMENT REVERSE TRANSCRIPTASE-LIKE PROTEIN-RELATED"/>
    <property type="match status" value="1"/>
</dbReference>
<accession>A0AAW2BTD4</accession>